<organism evidence="10 11">
    <name type="scientific">Clonostachys byssicola</name>
    <dbReference type="NCBI Taxonomy" id="160290"/>
    <lineage>
        <taxon>Eukaryota</taxon>
        <taxon>Fungi</taxon>
        <taxon>Dikarya</taxon>
        <taxon>Ascomycota</taxon>
        <taxon>Pezizomycotina</taxon>
        <taxon>Sordariomycetes</taxon>
        <taxon>Hypocreomycetidae</taxon>
        <taxon>Hypocreales</taxon>
        <taxon>Bionectriaceae</taxon>
        <taxon>Clonostachys</taxon>
    </lineage>
</organism>
<dbReference type="InterPro" id="IPR036864">
    <property type="entry name" value="Zn2-C6_fun-type_DNA-bd_sf"/>
</dbReference>
<dbReference type="GO" id="GO:0003677">
    <property type="term" value="F:DNA binding"/>
    <property type="evidence" value="ECO:0007669"/>
    <property type="project" value="UniProtKB-KW"/>
</dbReference>
<dbReference type="InterPro" id="IPR007219">
    <property type="entry name" value="XnlR_reg_dom"/>
</dbReference>
<evidence type="ECO:0000256" key="7">
    <source>
        <dbReference type="ARBA" id="ARBA00023242"/>
    </source>
</evidence>
<keyword evidence="5" id="KW-0238">DNA-binding</keyword>
<evidence type="ECO:0000256" key="5">
    <source>
        <dbReference type="ARBA" id="ARBA00023125"/>
    </source>
</evidence>
<evidence type="ECO:0000256" key="4">
    <source>
        <dbReference type="ARBA" id="ARBA00023015"/>
    </source>
</evidence>
<evidence type="ECO:0000256" key="3">
    <source>
        <dbReference type="ARBA" id="ARBA00022833"/>
    </source>
</evidence>
<gene>
    <name evidence="10" type="ORF">CBYS24578_00018138</name>
</gene>
<keyword evidence="6" id="KW-0804">Transcription</keyword>
<evidence type="ECO:0000313" key="10">
    <source>
        <dbReference type="EMBL" id="CAG9970428.1"/>
    </source>
</evidence>
<evidence type="ECO:0000256" key="8">
    <source>
        <dbReference type="SAM" id="MobiDB-lite"/>
    </source>
</evidence>
<feature type="compositionally biased region" description="Basic and acidic residues" evidence="8">
    <location>
        <begin position="199"/>
        <end position="209"/>
    </location>
</feature>
<keyword evidence="3" id="KW-0862">Zinc</keyword>
<feature type="region of interest" description="Disordered" evidence="8">
    <location>
        <begin position="249"/>
        <end position="277"/>
    </location>
</feature>
<dbReference type="AlphaFoldDB" id="A0A9N9U069"/>
<feature type="domain" description="Xylanolytic transcriptional activator regulatory" evidence="9">
    <location>
        <begin position="391"/>
        <end position="471"/>
    </location>
</feature>
<dbReference type="GO" id="GO:0000981">
    <property type="term" value="F:DNA-binding transcription factor activity, RNA polymerase II-specific"/>
    <property type="evidence" value="ECO:0007669"/>
    <property type="project" value="InterPro"/>
</dbReference>
<dbReference type="PANTHER" id="PTHR31313">
    <property type="entry name" value="TY1 ENHANCER ACTIVATOR"/>
    <property type="match status" value="1"/>
</dbReference>
<dbReference type="GO" id="GO:0005634">
    <property type="term" value="C:nucleus"/>
    <property type="evidence" value="ECO:0007669"/>
    <property type="project" value="UniProtKB-SubCell"/>
</dbReference>
<accession>A0A9N9U069</accession>
<protein>
    <recommendedName>
        <fullName evidence="9">Xylanolytic transcriptional activator regulatory domain-containing protein</fullName>
    </recommendedName>
</protein>
<evidence type="ECO:0000256" key="2">
    <source>
        <dbReference type="ARBA" id="ARBA00022723"/>
    </source>
</evidence>
<dbReference type="SMART" id="SM00906">
    <property type="entry name" value="Fungal_trans"/>
    <property type="match status" value="1"/>
</dbReference>
<dbReference type="Proteomes" id="UP000754883">
    <property type="component" value="Unassembled WGS sequence"/>
</dbReference>
<dbReference type="CDD" id="cd12148">
    <property type="entry name" value="fungal_TF_MHR"/>
    <property type="match status" value="1"/>
</dbReference>
<dbReference type="InterPro" id="IPR051615">
    <property type="entry name" value="Transcr_Regulatory_Elem"/>
</dbReference>
<evidence type="ECO:0000256" key="1">
    <source>
        <dbReference type="ARBA" id="ARBA00004123"/>
    </source>
</evidence>
<dbReference type="OrthoDB" id="4161332at2759"/>
<dbReference type="CDD" id="cd00067">
    <property type="entry name" value="GAL4"/>
    <property type="match status" value="1"/>
</dbReference>
<comment type="subcellular location">
    <subcellularLocation>
        <location evidence="1">Nucleus</location>
    </subcellularLocation>
</comment>
<dbReference type="GO" id="GO:0008270">
    <property type="term" value="F:zinc ion binding"/>
    <property type="evidence" value="ECO:0007669"/>
    <property type="project" value="InterPro"/>
</dbReference>
<dbReference type="InterPro" id="IPR001138">
    <property type="entry name" value="Zn2Cys6_DnaBD"/>
</dbReference>
<feature type="compositionally biased region" description="Polar residues" evidence="8">
    <location>
        <begin position="179"/>
        <end position="198"/>
    </location>
</feature>
<keyword evidence="7" id="KW-0539">Nucleus</keyword>
<dbReference type="Pfam" id="PF00172">
    <property type="entry name" value="Zn_clus"/>
    <property type="match status" value="1"/>
</dbReference>
<feature type="region of interest" description="Disordered" evidence="8">
    <location>
        <begin position="178"/>
        <end position="219"/>
    </location>
</feature>
<keyword evidence="11" id="KW-1185">Reference proteome</keyword>
<dbReference type="Pfam" id="PF04082">
    <property type="entry name" value="Fungal_trans"/>
    <property type="match status" value="1"/>
</dbReference>
<comment type="caution">
    <text evidence="10">The sequence shown here is derived from an EMBL/GenBank/DDBJ whole genome shotgun (WGS) entry which is preliminary data.</text>
</comment>
<dbReference type="PANTHER" id="PTHR31313:SF81">
    <property type="entry name" value="TY1 ENHANCER ACTIVATOR"/>
    <property type="match status" value="1"/>
</dbReference>
<dbReference type="GO" id="GO:0006351">
    <property type="term" value="P:DNA-templated transcription"/>
    <property type="evidence" value="ECO:0007669"/>
    <property type="project" value="InterPro"/>
</dbReference>
<name>A0A9N9U069_9HYPO</name>
<dbReference type="Gene3D" id="4.10.240.10">
    <property type="entry name" value="Zn(2)-C6 fungal-type DNA-binding domain"/>
    <property type="match status" value="1"/>
</dbReference>
<proteinExistence type="predicted"/>
<reference evidence="10" key="1">
    <citation type="submission" date="2021-10" db="EMBL/GenBank/DDBJ databases">
        <authorList>
            <person name="Piombo E."/>
        </authorList>
    </citation>
    <scope>NUCLEOTIDE SEQUENCE</scope>
</reference>
<dbReference type="EMBL" id="CABFNO020001231">
    <property type="protein sequence ID" value="CAG9970428.1"/>
    <property type="molecule type" value="Genomic_DNA"/>
</dbReference>
<keyword evidence="4" id="KW-0805">Transcription regulation</keyword>
<evidence type="ECO:0000256" key="6">
    <source>
        <dbReference type="ARBA" id="ARBA00023163"/>
    </source>
</evidence>
<sequence length="762" mass="85376">MASLVQVSKSLSVEVDQDAHESVTNGMWHFYREPSTTTPPPHFMIKQGSDLDSTDFPNRPYHGSKFSGKLQDSYWRSNNCLVSALMSNIPSTATVNTTSDVSVAGGARQIKCDRRQPCARCVKAGTECTRAGTGEKQRPISRRYVQALENQVASLEIFIKKVAIADADQRDHMLAAFQPASTNTAPQDSLSTTSTQEVRSPEDAAEHSETSLARSSAGQMRKRISSSAACFYGGTSLFQIHLSGEYLAPTGDPISEESPSPSNADSSSHHMGPVMTQTPFPFAPHDDVCQRLMATFFKQQYQYNMCIYREYFLRDYDCGTGRYYSDLLLYAICAMGALASSEPSDRGLSEIFATQAQSLLFPSFDQPDLTVLQALVLLGQREIGHCRPSKGWLFCGIAFRLAHEMGLHLDPNNWSGSAESEVDREILRRVYWATFIADKNLSLYFGRPPALYPHESDVRNTVRLPYPTDWEGLLDTYIAPGISITAYEDGIALVGAFIYRAELSKIQHCIITDLFENRRPGAHNAAIAATVQRIHTDLTKWLSSLPGKLYWNQWTVGHVPACVLYLHMQFHTSMIILHRPPRHSFNTPDISSSEDVEICYESLQAILRLMRSYSRLYRYEELPLDFVHTLSVAASTVLMRRWLDKDMHQMEKEMNLIVQAMQAIKETWPCVEEIEKSVCKIEKCEKPADNVPEIDAMLDAGFMAGLSTPYEGENWSMPDQYTQDMFDVTLGPVLTDGILGGVREDEGQLMVDIFPPTLDKGE</sequence>
<feature type="compositionally biased region" description="Low complexity" evidence="8">
    <location>
        <begin position="256"/>
        <end position="266"/>
    </location>
</feature>
<evidence type="ECO:0000313" key="11">
    <source>
        <dbReference type="Proteomes" id="UP000754883"/>
    </source>
</evidence>
<keyword evidence="2" id="KW-0479">Metal-binding</keyword>
<evidence type="ECO:0000259" key="9">
    <source>
        <dbReference type="SMART" id="SM00906"/>
    </source>
</evidence>